<sequence length="181" mass="20954">MSRTLRLAPITNATRYQILEENPADALIKTLANRMEFKSILCVNSNIVPLFSHSFDDFGKLSTFVDHVMTRSHSNMLLIVENAPVVWIDILVYTLNPKYLIVRSIEICSTVFDYQLMQTFNHSILKNMGVKWDAEDMKHILRYAAIDVNRLEYILVQNVVLNLPAQLNAFIHQMRQIRPTC</sequence>
<proteinExistence type="predicted"/>
<organism evidence="1">
    <name type="scientific">viral metagenome</name>
    <dbReference type="NCBI Taxonomy" id="1070528"/>
    <lineage>
        <taxon>unclassified sequences</taxon>
        <taxon>metagenomes</taxon>
        <taxon>organismal metagenomes</taxon>
    </lineage>
</organism>
<evidence type="ECO:0000313" key="1">
    <source>
        <dbReference type="EMBL" id="QHT05125.1"/>
    </source>
</evidence>
<name>A0A6C0CNT4_9ZZZZ</name>
<dbReference type="AlphaFoldDB" id="A0A6C0CNT4"/>
<accession>A0A6C0CNT4</accession>
<protein>
    <submittedName>
        <fullName evidence="1">Uncharacterized protein</fullName>
    </submittedName>
</protein>
<dbReference type="EMBL" id="MN739449">
    <property type="protein sequence ID" value="QHT05125.1"/>
    <property type="molecule type" value="Genomic_DNA"/>
</dbReference>
<reference evidence="1" key="1">
    <citation type="journal article" date="2020" name="Nature">
        <title>Giant virus diversity and host interactions through global metagenomics.</title>
        <authorList>
            <person name="Schulz F."/>
            <person name="Roux S."/>
            <person name="Paez-Espino D."/>
            <person name="Jungbluth S."/>
            <person name="Walsh D.A."/>
            <person name="Denef V.J."/>
            <person name="McMahon K.D."/>
            <person name="Konstantinidis K.T."/>
            <person name="Eloe-Fadrosh E.A."/>
            <person name="Kyrpides N.C."/>
            <person name="Woyke T."/>
        </authorList>
    </citation>
    <scope>NUCLEOTIDE SEQUENCE</scope>
    <source>
        <strain evidence="1">GVMAG-M-3300021354-14</strain>
    </source>
</reference>